<sequence length="117" mass="13774">TKRETEVAQLKKTLEEEAKVHEQVVAEMRQKHGQAFDELNEQLEQVKRNKVSVEKTKQALESERNELQIELQTLMQGKGESEHRRKKAETQVQELQVKHAESERQRIELAEKVTKMQ</sequence>
<evidence type="ECO:0000313" key="5">
    <source>
        <dbReference type="Proteomes" id="UP001529510"/>
    </source>
</evidence>
<organism evidence="4 5">
    <name type="scientific">Cirrhinus mrigala</name>
    <name type="common">Mrigala</name>
    <dbReference type="NCBI Taxonomy" id="683832"/>
    <lineage>
        <taxon>Eukaryota</taxon>
        <taxon>Metazoa</taxon>
        <taxon>Chordata</taxon>
        <taxon>Craniata</taxon>
        <taxon>Vertebrata</taxon>
        <taxon>Euteleostomi</taxon>
        <taxon>Actinopterygii</taxon>
        <taxon>Neopterygii</taxon>
        <taxon>Teleostei</taxon>
        <taxon>Ostariophysi</taxon>
        <taxon>Cypriniformes</taxon>
        <taxon>Cyprinidae</taxon>
        <taxon>Labeoninae</taxon>
        <taxon>Labeonini</taxon>
        <taxon>Cirrhinus</taxon>
    </lineage>
</organism>
<feature type="coiled-coil region" evidence="2">
    <location>
        <begin position="11"/>
        <end position="112"/>
    </location>
</feature>
<name>A0ABD0RLS2_CIRMR</name>
<feature type="domain" description="Myosin tail" evidence="3">
    <location>
        <begin position="1"/>
        <end position="117"/>
    </location>
</feature>
<dbReference type="Proteomes" id="UP001529510">
    <property type="component" value="Unassembled WGS sequence"/>
</dbReference>
<evidence type="ECO:0000256" key="1">
    <source>
        <dbReference type="ARBA" id="ARBA00023054"/>
    </source>
</evidence>
<dbReference type="AlphaFoldDB" id="A0ABD0RLS2"/>
<dbReference type="EMBL" id="JAMKFB020000003">
    <property type="protein sequence ID" value="KAL0198871.1"/>
    <property type="molecule type" value="Genomic_DNA"/>
</dbReference>
<evidence type="ECO:0000313" key="4">
    <source>
        <dbReference type="EMBL" id="KAL0198871.1"/>
    </source>
</evidence>
<feature type="non-terminal residue" evidence="4">
    <location>
        <position position="1"/>
    </location>
</feature>
<gene>
    <name evidence="4" type="ORF">M9458_007411</name>
</gene>
<protein>
    <recommendedName>
        <fullName evidence="3">Myosin tail domain-containing protein</fullName>
    </recommendedName>
</protein>
<dbReference type="Pfam" id="PF01576">
    <property type="entry name" value="Myosin_tail_1"/>
    <property type="match status" value="1"/>
</dbReference>
<comment type="caution">
    <text evidence="4">The sequence shown here is derived from an EMBL/GenBank/DDBJ whole genome shotgun (WGS) entry which is preliminary data.</text>
</comment>
<reference evidence="4 5" key="1">
    <citation type="submission" date="2024-05" db="EMBL/GenBank/DDBJ databases">
        <title>Genome sequencing and assembly of Indian major carp, Cirrhinus mrigala (Hamilton, 1822).</title>
        <authorList>
            <person name="Mohindra V."/>
            <person name="Chowdhury L.M."/>
            <person name="Lal K."/>
            <person name="Jena J.K."/>
        </authorList>
    </citation>
    <scope>NUCLEOTIDE SEQUENCE [LARGE SCALE GENOMIC DNA]</scope>
    <source>
        <strain evidence="4">CM1030</strain>
        <tissue evidence="4">Blood</tissue>
    </source>
</reference>
<keyword evidence="1 2" id="KW-0175">Coiled coil</keyword>
<dbReference type="InterPro" id="IPR002928">
    <property type="entry name" value="Myosin_tail"/>
</dbReference>
<feature type="non-terminal residue" evidence="4">
    <location>
        <position position="117"/>
    </location>
</feature>
<evidence type="ECO:0000259" key="3">
    <source>
        <dbReference type="Pfam" id="PF01576"/>
    </source>
</evidence>
<keyword evidence="5" id="KW-1185">Reference proteome</keyword>
<evidence type="ECO:0000256" key="2">
    <source>
        <dbReference type="SAM" id="Coils"/>
    </source>
</evidence>
<proteinExistence type="predicted"/>
<accession>A0ABD0RLS2</accession>